<dbReference type="RefSeq" id="XP_056552319.1">
    <property type="nucleotide sequence ID" value="XM_056703319.1"/>
</dbReference>
<dbReference type="SMART" id="SM00248">
    <property type="entry name" value="ANK"/>
    <property type="match status" value="8"/>
</dbReference>
<name>A0A9W9RVN6_9EURO</name>
<dbReference type="Proteomes" id="UP001147782">
    <property type="component" value="Unassembled WGS sequence"/>
</dbReference>
<comment type="caution">
    <text evidence="5">The sequence shown here is derived from an EMBL/GenBank/DDBJ whole genome shotgun (WGS) entry which is preliminary data.</text>
</comment>
<evidence type="ECO:0000313" key="6">
    <source>
        <dbReference type="Proteomes" id="UP001147782"/>
    </source>
</evidence>
<dbReference type="InterPro" id="IPR002110">
    <property type="entry name" value="Ankyrin_rpt"/>
</dbReference>
<sequence>MVNPGWDLYKSEIERLYIHENKTRAEVMRLMATKYSWNKTKRIDKRKREDDKDSEVFVNGLQIHPTKIARSSYRNGFLTEYSRRGPSPSTPEGHVVATPTSAGIRIFYSNFLPWIRFTRLFQPSEDDDNSPSSELALNSSRNGKAVARGMNFELMQHLSTLIPWTKLQHRLNMHSSSRTSAALSILMPEKEPGQHDILSTALSTSRAGSQECLSVVLYLISNNLTSRNSEGFYEAIERNDKLVLKILSDTGWDDLEHLKILLSAREPTAESITEKLFAAAVRQHNFDIVQNMLRSGMNPNGLIENLIVESEETFCTPLQYIAATDESAHAIKLFTSHNADVNFSVNNDGKNALYYAIITENETSIRILLAHGATVTQECVRSATAFRPDDIKDFRLIENIIDIYFDQDVARERDYTNTLKLAVMRNNVSIVERFLAKGADLNGLLRSYFPSWLSEHQTTLLGYATNIGNIEIVRLLLHVSVRKDPSLLRPPYISPLAIAAGKGFIDICELLLSSGADNRAADEGENTLLERAVPKNNLALCQLLINHGFKIDREPRETQPCPSALMIAVQKRLVDIVNLLISSNARLNDVFDMEPGSILAAAVEVGDEAIINNLISVGARWIGLGVSRICNLQTAIFLQNNGFLSELVDHSGPKLLAAAISAQDDGLAWFLLHNNAHQQRKKPTLVEETPLLAALQVNNVGFVLALLERGAQVTDDALTEAVKDNVDLLPTLLAGFTGSAPTAVSAAVLNASRIGLDLLREANVALKGVP</sequence>
<proteinExistence type="predicted"/>
<evidence type="ECO:0000256" key="2">
    <source>
        <dbReference type="ARBA" id="ARBA00023043"/>
    </source>
</evidence>
<feature type="domain" description="Clr5" evidence="4">
    <location>
        <begin position="6"/>
        <end position="42"/>
    </location>
</feature>
<evidence type="ECO:0000259" key="4">
    <source>
        <dbReference type="Pfam" id="PF14420"/>
    </source>
</evidence>
<dbReference type="Gene3D" id="1.25.40.20">
    <property type="entry name" value="Ankyrin repeat-containing domain"/>
    <property type="match status" value="3"/>
</dbReference>
<reference evidence="5" key="1">
    <citation type="submission" date="2022-11" db="EMBL/GenBank/DDBJ databases">
        <authorList>
            <person name="Petersen C."/>
        </authorList>
    </citation>
    <scope>NUCLEOTIDE SEQUENCE</scope>
    <source>
        <strain evidence="5">IBT 29864</strain>
    </source>
</reference>
<dbReference type="InterPro" id="IPR025676">
    <property type="entry name" value="Clr5_dom"/>
</dbReference>
<dbReference type="PANTHER" id="PTHR24198">
    <property type="entry name" value="ANKYRIN REPEAT AND PROTEIN KINASE DOMAIN-CONTAINING PROTEIN"/>
    <property type="match status" value="1"/>
</dbReference>
<evidence type="ECO:0000256" key="1">
    <source>
        <dbReference type="ARBA" id="ARBA00022737"/>
    </source>
</evidence>
<accession>A0A9W9RVN6</accession>
<dbReference type="PROSITE" id="PS50088">
    <property type="entry name" value="ANK_REPEAT"/>
    <property type="match status" value="1"/>
</dbReference>
<keyword evidence="6" id="KW-1185">Reference proteome</keyword>
<gene>
    <name evidence="5" type="ORF">N7496_010406</name>
</gene>
<keyword evidence="2 3" id="KW-0040">ANK repeat</keyword>
<feature type="repeat" description="ANK" evidence="3">
    <location>
        <begin position="494"/>
        <end position="523"/>
    </location>
</feature>
<dbReference type="GeneID" id="81442498"/>
<reference evidence="5" key="2">
    <citation type="journal article" date="2023" name="IMA Fungus">
        <title>Comparative genomic study of the Penicillium genus elucidates a diverse pangenome and 15 lateral gene transfer events.</title>
        <authorList>
            <person name="Petersen C."/>
            <person name="Sorensen T."/>
            <person name="Nielsen M.R."/>
            <person name="Sondergaard T.E."/>
            <person name="Sorensen J.L."/>
            <person name="Fitzpatrick D.A."/>
            <person name="Frisvad J.C."/>
            <person name="Nielsen K.L."/>
        </authorList>
    </citation>
    <scope>NUCLEOTIDE SEQUENCE</scope>
    <source>
        <strain evidence="5">IBT 29864</strain>
    </source>
</reference>
<protein>
    <submittedName>
        <fullName evidence="5">Ankyrin</fullName>
    </submittedName>
</protein>
<dbReference type="Pfam" id="PF12796">
    <property type="entry name" value="Ank_2"/>
    <property type="match status" value="2"/>
</dbReference>
<organism evidence="5 6">
    <name type="scientific">Penicillium cataractarum</name>
    <dbReference type="NCBI Taxonomy" id="2100454"/>
    <lineage>
        <taxon>Eukaryota</taxon>
        <taxon>Fungi</taxon>
        <taxon>Dikarya</taxon>
        <taxon>Ascomycota</taxon>
        <taxon>Pezizomycotina</taxon>
        <taxon>Eurotiomycetes</taxon>
        <taxon>Eurotiomycetidae</taxon>
        <taxon>Eurotiales</taxon>
        <taxon>Aspergillaceae</taxon>
        <taxon>Penicillium</taxon>
    </lineage>
</organism>
<dbReference type="SUPFAM" id="SSF48403">
    <property type="entry name" value="Ankyrin repeat"/>
    <property type="match status" value="2"/>
</dbReference>
<dbReference type="PANTHER" id="PTHR24198:SF165">
    <property type="entry name" value="ANKYRIN REPEAT-CONTAINING PROTEIN-RELATED"/>
    <property type="match status" value="1"/>
</dbReference>
<dbReference type="EMBL" id="JAPZBS010000008">
    <property type="protein sequence ID" value="KAJ5364693.1"/>
    <property type="molecule type" value="Genomic_DNA"/>
</dbReference>
<dbReference type="AlphaFoldDB" id="A0A9W9RVN6"/>
<evidence type="ECO:0000313" key="5">
    <source>
        <dbReference type="EMBL" id="KAJ5364693.1"/>
    </source>
</evidence>
<keyword evidence="1" id="KW-0677">Repeat</keyword>
<dbReference type="OrthoDB" id="194358at2759"/>
<dbReference type="Pfam" id="PF14420">
    <property type="entry name" value="Clr5"/>
    <property type="match status" value="1"/>
</dbReference>
<evidence type="ECO:0000256" key="3">
    <source>
        <dbReference type="PROSITE-ProRule" id="PRU00023"/>
    </source>
</evidence>
<dbReference type="InterPro" id="IPR036770">
    <property type="entry name" value="Ankyrin_rpt-contain_sf"/>
</dbReference>